<gene>
    <name evidence="10" type="ORF">EV698_0593</name>
</gene>
<dbReference type="InterPro" id="IPR005467">
    <property type="entry name" value="His_kinase_dom"/>
</dbReference>
<keyword evidence="4" id="KW-0547">Nucleotide-binding</keyword>
<dbReference type="PRINTS" id="PR00344">
    <property type="entry name" value="BCTRLSENSOR"/>
</dbReference>
<dbReference type="InterPro" id="IPR003018">
    <property type="entry name" value="GAF"/>
</dbReference>
<dbReference type="InterPro" id="IPR003594">
    <property type="entry name" value="HATPase_dom"/>
</dbReference>
<keyword evidence="8" id="KW-1133">Transmembrane helix</keyword>
<dbReference type="Pfam" id="PF02518">
    <property type="entry name" value="HATPase_c"/>
    <property type="match status" value="1"/>
</dbReference>
<dbReference type="EC" id="2.7.13.3" evidence="2"/>
<keyword evidence="11" id="KW-1185">Reference proteome</keyword>
<dbReference type="Pfam" id="PF01590">
    <property type="entry name" value="GAF"/>
    <property type="match status" value="1"/>
</dbReference>
<evidence type="ECO:0000256" key="7">
    <source>
        <dbReference type="ARBA" id="ARBA00023012"/>
    </source>
</evidence>
<comment type="catalytic activity">
    <reaction evidence="1">
        <text>ATP + protein L-histidine = ADP + protein N-phospho-L-histidine.</text>
        <dbReference type="EC" id="2.7.13.3"/>
    </reaction>
</comment>
<dbReference type="EMBL" id="SHLI01000001">
    <property type="protein sequence ID" value="RZU98348.1"/>
    <property type="molecule type" value="Genomic_DNA"/>
</dbReference>
<evidence type="ECO:0000256" key="3">
    <source>
        <dbReference type="ARBA" id="ARBA00022679"/>
    </source>
</evidence>
<dbReference type="PROSITE" id="PS50109">
    <property type="entry name" value="HIS_KIN"/>
    <property type="match status" value="1"/>
</dbReference>
<evidence type="ECO:0000259" key="9">
    <source>
        <dbReference type="PROSITE" id="PS50109"/>
    </source>
</evidence>
<keyword evidence="3" id="KW-0808">Transferase</keyword>
<feature type="transmembrane region" description="Helical" evidence="8">
    <location>
        <begin position="61"/>
        <end position="83"/>
    </location>
</feature>
<evidence type="ECO:0000313" key="10">
    <source>
        <dbReference type="EMBL" id="RZU98348.1"/>
    </source>
</evidence>
<evidence type="ECO:0000256" key="1">
    <source>
        <dbReference type="ARBA" id="ARBA00000085"/>
    </source>
</evidence>
<dbReference type="GO" id="GO:0000160">
    <property type="term" value="P:phosphorelay signal transduction system"/>
    <property type="evidence" value="ECO:0007669"/>
    <property type="project" value="UniProtKB-KW"/>
</dbReference>
<dbReference type="Proteomes" id="UP000292298">
    <property type="component" value="Unassembled WGS sequence"/>
</dbReference>
<dbReference type="InterPro" id="IPR029016">
    <property type="entry name" value="GAF-like_dom_sf"/>
</dbReference>
<keyword evidence="8" id="KW-0812">Transmembrane</keyword>
<dbReference type="GO" id="GO:0004673">
    <property type="term" value="F:protein histidine kinase activity"/>
    <property type="evidence" value="ECO:0007669"/>
    <property type="project" value="UniProtKB-EC"/>
</dbReference>
<dbReference type="InterPro" id="IPR004358">
    <property type="entry name" value="Sig_transdc_His_kin-like_C"/>
</dbReference>
<feature type="transmembrane region" description="Helical" evidence="8">
    <location>
        <begin position="34"/>
        <end position="55"/>
    </location>
</feature>
<feature type="transmembrane region" description="Helical" evidence="8">
    <location>
        <begin position="90"/>
        <end position="112"/>
    </location>
</feature>
<feature type="transmembrane region" description="Helical" evidence="8">
    <location>
        <begin position="233"/>
        <end position="252"/>
    </location>
</feature>
<dbReference type="AlphaFoldDB" id="A0A4Q8CZ99"/>
<keyword evidence="6" id="KW-0067">ATP-binding</keyword>
<evidence type="ECO:0000256" key="6">
    <source>
        <dbReference type="ARBA" id="ARBA00022840"/>
    </source>
</evidence>
<feature type="transmembrane region" description="Helical" evidence="8">
    <location>
        <begin position="162"/>
        <end position="182"/>
    </location>
</feature>
<dbReference type="SUPFAM" id="SSF55781">
    <property type="entry name" value="GAF domain-like"/>
    <property type="match status" value="1"/>
</dbReference>
<organism evidence="10 11">
    <name type="scientific">Spiribacter vilamensis</name>
    <dbReference type="NCBI Taxonomy" id="531306"/>
    <lineage>
        <taxon>Bacteria</taxon>
        <taxon>Pseudomonadati</taxon>
        <taxon>Pseudomonadota</taxon>
        <taxon>Gammaproteobacteria</taxon>
        <taxon>Chromatiales</taxon>
        <taxon>Ectothiorhodospiraceae</taxon>
        <taxon>Spiribacter</taxon>
    </lineage>
</organism>
<sequence length="698" mass="77087">MALIGFASYAVAAVVFALAALLLVLHWHSDLRGGLLIAAVSLTALWGAVLAWGALNPGAVVVAEVAELLRSGGWLVFISALLAPVSRLNGWLRALSIMTIALVGISLLSVLMRHGMNGPVSMQGIPGDDLSFAVPALALAVLGLILLEQLLRSLPAENRASIRFLCIGVGIILAYDVYLYSFRLLYQQMQISAWDARGLVTALAVPMILIAARRNREWEVPVFLSREVVFQTTTLLAVGGYLLMVALGGYYVRDFGGTWGAFAQIVLVAGALIGLLLLLVSEPIRRRFRVLINKHFFTRKYDYREEWLRLTERLAEAQDDLTPYERAVRVVADVVESPAGLLWRDGDQGFELSASWRIDPPAEATIPRDASLVTFLRDSEWIVDVAELDAIPARYRDMQLPDSVRRVPAAWAIVPLLYQQTLTGILLLTRPRSGGEIKWEDRDLLKTLGKQVASYLGQHENAQALAQARQFEAFNQLTAFLMHDLKNLIAQQSLIVRNADRHKHNPAFVDDAFATIGDSVKRMEHILEYMQRRRVSHLSEQVDVHHLLVEAVSRCADRRPEPSLELDVRGAHIDTDREAFAMVVIHLLRNAQDATPEEGMILLAAREEGGQVTLEVRDSGSGMSEAFIRDGLFKPFHTTKSTKGMGIGAHQVREFTQRHGGQLTVTSQVGEGTTFRLTLPTSAVESPDDEARVSGQGL</sequence>
<dbReference type="Gene3D" id="3.30.565.10">
    <property type="entry name" value="Histidine kinase-like ATPase, C-terminal domain"/>
    <property type="match status" value="1"/>
</dbReference>
<accession>A0A4Q8CZ99</accession>
<evidence type="ECO:0000256" key="2">
    <source>
        <dbReference type="ARBA" id="ARBA00012438"/>
    </source>
</evidence>
<dbReference type="InterPro" id="IPR014265">
    <property type="entry name" value="XrtA/PrsK"/>
</dbReference>
<dbReference type="SUPFAM" id="SSF55874">
    <property type="entry name" value="ATPase domain of HSP90 chaperone/DNA topoisomerase II/histidine kinase"/>
    <property type="match status" value="1"/>
</dbReference>
<dbReference type="Gene3D" id="3.30.450.40">
    <property type="match status" value="1"/>
</dbReference>
<evidence type="ECO:0000313" key="11">
    <source>
        <dbReference type="Proteomes" id="UP000292298"/>
    </source>
</evidence>
<dbReference type="RefSeq" id="WP_165385701.1">
    <property type="nucleotide sequence ID" value="NZ_SHLI01000001.1"/>
</dbReference>
<evidence type="ECO:0000256" key="8">
    <source>
        <dbReference type="SAM" id="Phobius"/>
    </source>
</evidence>
<dbReference type="InterPro" id="IPR036890">
    <property type="entry name" value="HATPase_C_sf"/>
</dbReference>
<dbReference type="PANTHER" id="PTHR43065">
    <property type="entry name" value="SENSOR HISTIDINE KINASE"/>
    <property type="match status" value="1"/>
</dbReference>
<proteinExistence type="predicted"/>
<comment type="caution">
    <text evidence="10">The sequence shown here is derived from an EMBL/GenBank/DDBJ whole genome shotgun (WGS) entry which is preliminary data.</text>
</comment>
<dbReference type="NCBIfam" id="TIGR02916">
    <property type="entry name" value="PEP_his_kin"/>
    <property type="match status" value="1"/>
</dbReference>
<protein>
    <recommendedName>
        <fullName evidence="2">histidine kinase</fullName>
        <ecNumber evidence="2">2.7.13.3</ecNumber>
    </recommendedName>
</protein>
<dbReference type="PANTHER" id="PTHR43065:SF46">
    <property type="entry name" value="C4-DICARBOXYLATE TRANSPORT SENSOR PROTEIN DCTB"/>
    <property type="match status" value="1"/>
</dbReference>
<dbReference type="SMART" id="SM00387">
    <property type="entry name" value="HATPase_c"/>
    <property type="match status" value="1"/>
</dbReference>
<keyword evidence="5 10" id="KW-0418">Kinase</keyword>
<feature type="transmembrane region" description="Helical" evidence="8">
    <location>
        <begin position="258"/>
        <end position="280"/>
    </location>
</feature>
<dbReference type="GO" id="GO:0005524">
    <property type="term" value="F:ATP binding"/>
    <property type="evidence" value="ECO:0007669"/>
    <property type="project" value="UniProtKB-KW"/>
</dbReference>
<feature type="transmembrane region" description="Helical" evidence="8">
    <location>
        <begin position="6"/>
        <end position="27"/>
    </location>
</feature>
<feature type="transmembrane region" description="Helical" evidence="8">
    <location>
        <begin position="132"/>
        <end position="150"/>
    </location>
</feature>
<evidence type="ECO:0000256" key="4">
    <source>
        <dbReference type="ARBA" id="ARBA00022741"/>
    </source>
</evidence>
<evidence type="ECO:0000256" key="5">
    <source>
        <dbReference type="ARBA" id="ARBA00022777"/>
    </source>
</evidence>
<feature type="domain" description="Histidine kinase" evidence="9">
    <location>
        <begin position="480"/>
        <end position="683"/>
    </location>
</feature>
<keyword evidence="8" id="KW-0472">Membrane</keyword>
<keyword evidence="7" id="KW-0902">Two-component regulatory system</keyword>
<name>A0A4Q8CZ99_9GAMM</name>
<reference evidence="10 11" key="1">
    <citation type="submission" date="2019-02" db="EMBL/GenBank/DDBJ databases">
        <title>Genomic Encyclopedia of Type Strains, Phase IV (KMG-IV): sequencing the most valuable type-strain genomes for metagenomic binning, comparative biology and taxonomic classification.</title>
        <authorList>
            <person name="Goeker M."/>
        </authorList>
    </citation>
    <scope>NUCLEOTIDE SEQUENCE [LARGE SCALE GENOMIC DNA]</scope>
    <source>
        <strain evidence="10 11">DSM 21056</strain>
    </source>
</reference>